<sequence length="264" mass="27515">MSAGLSPRLRGSGQPAERRALRPRVIPAPAGIGKSSSGNQNTYPGYPRACGDRKTRSSSLIMSDGLSPRLRGSDGTGAIDPVGARVIPAPAGIGRLARMRPRMKSGYPRACGDRAARYSLSGTPAGLSPRLRGSGVLDLPQGLGNRVIPAPAGIGWWASHCQVATPGYPRACGDRWVQRYHDGGFAGLSPRLRGSGHGPGPPASSVRVIPAPAGIGTSAVTASTPWPGYPRACGDRRTRIWYARLSGGLSPRLRGSDPTTTALW</sequence>
<keyword evidence="3" id="KW-1185">Reference proteome</keyword>
<dbReference type="AntiFam" id="ANF00057">
    <property type="entry name" value="Translation of E. coli type CRISPR repeat"/>
</dbReference>
<evidence type="ECO:0000256" key="1">
    <source>
        <dbReference type="SAM" id="MobiDB-lite"/>
    </source>
</evidence>
<evidence type="ECO:0000313" key="2">
    <source>
        <dbReference type="EMBL" id="ATJ84510.1"/>
    </source>
</evidence>
<dbReference type="AntiFam" id="ANF00006">
    <property type="entry name" value="Translation of CRISPR region"/>
</dbReference>
<reference evidence="2 3" key="1">
    <citation type="journal article" date="2017" name="Sci. Rep.">
        <title>Revealing the Saline Adaptation Strategies of the Halophilic Bacterium Halomonas beimenensis through High-throughput Omics and Transposon Mutagenesis Approaches.</title>
        <authorList>
            <person name="Chen Y.H."/>
            <person name="Lin S.S."/>
            <person name="Shyu Y.T."/>
        </authorList>
    </citation>
    <scope>NUCLEOTIDE SEQUENCE [LARGE SCALE GENOMIC DNA]</scope>
    <source>
        <strain evidence="2 3">NTU-111</strain>
    </source>
</reference>
<evidence type="ECO:0000313" key="3">
    <source>
        <dbReference type="Proteomes" id="UP000219993"/>
    </source>
</evidence>
<organism evidence="2 3">
    <name type="scientific">Halomonas beimenensis</name>
    <dbReference type="NCBI Taxonomy" id="475662"/>
    <lineage>
        <taxon>Bacteria</taxon>
        <taxon>Pseudomonadati</taxon>
        <taxon>Pseudomonadota</taxon>
        <taxon>Gammaproteobacteria</taxon>
        <taxon>Oceanospirillales</taxon>
        <taxon>Halomonadaceae</taxon>
        <taxon>Halomonas</taxon>
    </lineage>
</organism>
<protein>
    <submittedName>
        <fullName evidence="2">Uncharacterized protein</fullName>
    </submittedName>
</protein>
<gene>
    <name evidence="2" type="ORF">BEI_3523</name>
</gene>
<feature type="compositionally biased region" description="Polar residues" evidence="1">
    <location>
        <begin position="34"/>
        <end position="43"/>
    </location>
</feature>
<accession>A0A291PCA0</accession>
<dbReference type="EMBL" id="CP021435">
    <property type="protein sequence ID" value="ATJ84510.1"/>
    <property type="molecule type" value="Genomic_DNA"/>
</dbReference>
<proteinExistence type="predicted"/>
<name>A0A291PCA0_9GAMM</name>
<dbReference type="AlphaFoldDB" id="A0A291PCA0"/>
<dbReference type="Proteomes" id="UP000219993">
    <property type="component" value="Chromosome"/>
</dbReference>
<dbReference type="KEGG" id="hbe:BEI_3523"/>
<feature type="region of interest" description="Disordered" evidence="1">
    <location>
        <begin position="1"/>
        <end position="57"/>
    </location>
</feature>